<reference evidence="3" key="1">
    <citation type="submission" date="2021-01" db="EMBL/GenBank/DDBJ databases">
        <authorList>
            <person name="Kaushik A."/>
        </authorList>
    </citation>
    <scope>NUCLEOTIDE SEQUENCE</scope>
    <source>
        <strain evidence="3">AG4-RS23</strain>
    </source>
</reference>
<dbReference type="Proteomes" id="UP000663861">
    <property type="component" value="Unassembled WGS sequence"/>
</dbReference>
<feature type="region of interest" description="Disordered" evidence="1">
    <location>
        <begin position="44"/>
        <end position="93"/>
    </location>
</feature>
<evidence type="ECO:0000313" key="3">
    <source>
        <dbReference type="EMBL" id="CAE6516016.1"/>
    </source>
</evidence>
<comment type="caution">
    <text evidence="3">The sequence shown here is derived from an EMBL/GenBank/DDBJ whole genome shotgun (WGS) entry which is preliminary data.</text>
</comment>
<feature type="compositionally biased region" description="Polar residues" evidence="1">
    <location>
        <begin position="83"/>
        <end position="93"/>
    </location>
</feature>
<protein>
    <recommendedName>
        <fullName evidence="5">GPI-anchor transamidase</fullName>
    </recommendedName>
</protein>
<feature type="compositionally biased region" description="Low complexity" evidence="1">
    <location>
        <begin position="463"/>
        <end position="476"/>
    </location>
</feature>
<name>A0A8H3D8R8_9AGAM</name>
<dbReference type="AlphaFoldDB" id="A0A8H3D8R8"/>
<feature type="chain" id="PRO_5034261697" description="GPI-anchor transamidase" evidence="2">
    <location>
        <begin position="23"/>
        <end position="500"/>
    </location>
</feature>
<feature type="compositionally biased region" description="Basic and acidic residues" evidence="1">
    <location>
        <begin position="68"/>
        <end position="77"/>
    </location>
</feature>
<feature type="signal peptide" evidence="2">
    <location>
        <begin position="1"/>
        <end position="22"/>
    </location>
</feature>
<evidence type="ECO:0000256" key="1">
    <source>
        <dbReference type="SAM" id="MobiDB-lite"/>
    </source>
</evidence>
<gene>
    <name evidence="3" type="ORF">RDB_LOCUS146637</name>
</gene>
<evidence type="ECO:0000256" key="2">
    <source>
        <dbReference type="SAM" id="SignalP"/>
    </source>
</evidence>
<organism evidence="3 4">
    <name type="scientific">Rhizoctonia solani</name>
    <dbReference type="NCBI Taxonomy" id="456999"/>
    <lineage>
        <taxon>Eukaryota</taxon>
        <taxon>Fungi</taxon>
        <taxon>Dikarya</taxon>
        <taxon>Basidiomycota</taxon>
        <taxon>Agaricomycotina</taxon>
        <taxon>Agaricomycetes</taxon>
        <taxon>Cantharellales</taxon>
        <taxon>Ceratobasidiaceae</taxon>
        <taxon>Rhizoctonia</taxon>
    </lineage>
</organism>
<feature type="region of interest" description="Disordered" evidence="1">
    <location>
        <begin position="444"/>
        <end position="500"/>
    </location>
</feature>
<evidence type="ECO:0000313" key="4">
    <source>
        <dbReference type="Proteomes" id="UP000663861"/>
    </source>
</evidence>
<sequence>MSTTAVVFAVGFVLSLLSRGQASPRTGYTHLNVRRRGRYNNIIDSSEPVRDGLMPSDPPQVGTNHASATERGRKRSVEAYTSGPPSNTTLSQQDTVVDLTPLTQASPPTLDDIQLDSTKLWDQFLAYFGERYIGTSIPDELSLSNFSPRQYIFRVINTRLLRSLYGWRPPLFILVIAVHDAIHDRDFLELALEPWKSGGVHFAGLINEVTLNSINTAIRRLYDNINTAIRRLYDKSMRVPGSEVFILLTGHGNGANRMILSTNELISETTLFSLLRAVQKGYPRLVPVTVLFDICRPGFIFNSPAPRGVSSVWSCFPGEKAGACRFPGFNAPDSCFLIALIMAARTLDFEYTSQAGKIVIQERLDQLTTYLRGIHHMRHVSGGCSMCFDSRQHCVEPKPQNVDWRDVKNMDGLLELVRVLSGTEIAEQVYQRFIGNDHFRTLNNLSSPKRSRSVHQADEEPQSGVSSAAVATSSPALGFSPLPNNTSNHERGANLPVHVR</sequence>
<accession>A0A8H3D8R8</accession>
<dbReference type="EMBL" id="CAJMWY010004046">
    <property type="protein sequence ID" value="CAE6516016.1"/>
    <property type="molecule type" value="Genomic_DNA"/>
</dbReference>
<evidence type="ECO:0008006" key="5">
    <source>
        <dbReference type="Google" id="ProtNLM"/>
    </source>
</evidence>
<proteinExistence type="predicted"/>
<keyword evidence="2" id="KW-0732">Signal</keyword>